<proteinExistence type="predicted"/>
<organism evidence="1 2">
    <name type="scientific">Paralcaligenes ureilyticus</name>
    <dbReference type="NCBI Taxonomy" id="627131"/>
    <lineage>
        <taxon>Bacteria</taxon>
        <taxon>Pseudomonadati</taxon>
        <taxon>Pseudomonadota</taxon>
        <taxon>Betaproteobacteria</taxon>
        <taxon>Burkholderiales</taxon>
        <taxon>Alcaligenaceae</taxon>
        <taxon>Paralcaligenes</taxon>
    </lineage>
</organism>
<dbReference type="EMBL" id="SMAJ01000016">
    <property type="protein sequence ID" value="TCT03045.1"/>
    <property type="molecule type" value="Genomic_DNA"/>
</dbReference>
<reference evidence="1 2" key="1">
    <citation type="submission" date="2019-03" db="EMBL/GenBank/DDBJ databases">
        <title>Genomic Encyclopedia of Type Strains, Phase IV (KMG-IV): sequencing the most valuable type-strain genomes for metagenomic binning, comparative biology and taxonomic classification.</title>
        <authorList>
            <person name="Goeker M."/>
        </authorList>
    </citation>
    <scope>NUCLEOTIDE SEQUENCE [LARGE SCALE GENOMIC DNA]</scope>
    <source>
        <strain evidence="1 2">DSM 24591</strain>
    </source>
</reference>
<evidence type="ECO:0000313" key="2">
    <source>
        <dbReference type="Proteomes" id="UP000295525"/>
    </source>
</evidence>
<keyword evidence="2" id="KW-1185">Reference proteome</keyword>
<sequence length="99" mass="10861">MTFCRMSLALAVQTKGFGWLLCKAMYSSIAAVNLAQEPQPLDVAVVVLGLSDDLAIEHVERGKQRGGAVAVDPVNHEVYFPLKNSGHRPVLRVMRPVFQ</sequence>
<dbReference type="Proteomes" id="UP000295525">
    <property type="component" value="Unassembled WGS sequence"/>
</dbReference>
<comment type="caution">
    <text evidence="1">The sequence shown here is derived from an EMBL/GenBank/DDBJ whole genome shotgun (WGS) entry which is preliminary data.</text>
</comment>
<protein>
    <submittedName>
        <fullName evidence="1">Uncharacterized protein</fullName>
    </submittedName>
</protein>
<name>A0A4R3LWL2_9BURK</name>
<accession>A0A4R3LWL2</accession>
<dbReference type="AlphaFoldDB" id="A0A4R3LWL2"/>
<gene>
    <name evidence="1" type="ORF">EDC26_11612</name>
</gene>
<evidence type="ECO:0000313" key="1">
    <source>
        <dbReference type="EMBL" id="TCT03045.1"/>
    </source>
</evidence>